<keyword evidence="3" id="KW-1185">Reference proteome</keyword>
<evidence type="ECO:0000313" key="1">
    <source>
        <dbReference type="EMBL" id="APF18688.1"/>
    </source>
</evidence>
<dbReference type="Proteomes" id="UP000004671">
    <property type="component" value="Chromosome"/>
</dbReference>
<dbReference type="Proteomes" id="UP000183868">
    <property type="component" value="Chromosome"/>
</dbReference>
<dbReference type="EMBL" id="CP018099">
    <property type="protein sequence ID" value="APF18688.1"/>
    <property type="molecule type" value="Genomic_DNA"/>
</dbReference>
<dbReference type="PaxDb" id="880073-Calab_3066"/>
<dbReference type="AlphaFoldDB" id="H1XTA5"/>
<dbReference type="OrthoDB" id="1725972at2"/>
<protein>
    <submittedName>
        <fullName evidence="1">Putative nucleic acid-binding protein, contains PIN domain</fullName>
    </submittedName>
</protein>
<reference evidence="2 3" key="1">
    <citation type="submission" date="2011-09" db="EMBL/GenBank/DDBJ databases">
        <title>The permanent draft genome of Caldithrix abyssi DSM 13497.</title>
        <authorList>
            <consortium name="US DOE Joint Genome Institute (JGI-PGF)"/>
            <person name="Lucas S."/>
            <person name="Han J."/>
            <person name="Lapidus A."/>
            <person name="Bruce D."/>
            <person name="Goodwin L."/>
            <person name="Pitluck S."/>
            <person name="Peters L."/>
            <person name="Kyrpides N."/>
            <person name="Mavromatis K."/>
            <person name="Ivanova N."/>
            <person name="Mikhailova N."/>
            <person name="Chertkov O."/>
            <person name="Detter J.C."/>
            <person name="Tapia R."/>
            <person name="Han C."/>
            <person name="Land M."/>
            <person name="Hauser L."/>
            <person name="Markowitz V."/>
            <person name="Cheng J.-F."/>
            <person name="Hugenholtz P."/>
            <person name="Woyke T."/>
            <person name="Wu D."/>
            <person name="Spring S."/>
            <person name="Brambilla E."/>
            <person name="Klenk H.-P."/>
            <person name="Eisen J.A."/>
        </authorList>
    </citation>
    <scope>NUCLEOTIDE SEQUENCE [LARGE SCALE GENOMIC DNA]</scope>
    <source>
        <strain evidence="2 3">DSM 13497</strain>
    </source>
</reference>
<dbReference type="eggNOG" id="COG2402">
    <property type="taxonomic scope" value="Bacteria"/>
</dbReference>
<evidence type="ECO:0000313" key="2">
    <source>
        <dbReference type="EMBL" id="EHO42672.1"/>
    </source>
</evidence>
<dbReference type="HOGENOM" id="CLU_1783286_0_0_0"/>
<dbReference type="GO" id="GO:0016075">
    <property type="term" value="P:rRNA catabolic process"/>
    <property type="evidence" value="ECO:0007669"/>
    <property type="project" value="TreeGrafter"/>
</dbReference>
<dbReference type="PANTHER" id="PTHR42188:SF1">
    <property type="entry name" value="23S RRNA-SPECIFIC ENDONUCLEASE VAPC20"/>
    <property type="match status" value="1"/>
</dbReference>
<dbReference type="InterPro" id="IPR039018">
    <property type="entry name" value="VapC20-like"/>
</dbReference>
<dbReference type="KEGG" id="caby:Cabys_1939"/>
<sequence length="145" mass="17180">MKIMTTFIDSSAWIAIIDVDDPHHQKATEFFEYLLERDAKLVTNNLMIDETLDRLKNLANVELAAQFMRIIDEALLTISLRMDWISRRVRRNAINNFLRSTNPALHMRHFFIKETLKRKKVDMIFSFDPSLKEFNLPIMPQVELK</sequence>
<organism evidence="2 3">
    <name type="scientific">Caldithrix abyssi DSM 13497</name>
    <dbReference type="NCBI Taxonomy" id="880073"/>
    <lineage>
        <taxon>Bacteria</taxon>
        <taxon>Pseudomonadati</taxon>
        <taxon>Calditrichota</taxon>
        <taxon>Calditrichia</taxon>
        <taxon>Calditrichales</taxon>
        <taxon>Calditrichaceae</taxon>
        <taxon>Caldithrix</taxon>
    </lineage>
</organism>
<dbReference type="RefSeq" id="WP_006930028.1">
    <property type="nucleotide sequence ID" value="NZ_CM001402.1"/>
</dbReference>
<reference evidence="1 4" key="2">
    <citation type="submission" date="2016-11" db="EMBL/GenBank/DDBJ databases">
        <title>Genomic analysis of Caldithrix abyssi and proposal of a novel bacterial phylum Caldithrichaeota.</title>
        <authorList>
            <person name="Kublanov I."/>
            <person name="Sigalova O."/>
            <person name="Gavrilov S."/>
            <person name="Lebedinsky A."/>
            <person name="Ivanova N."/>
            <person name="Daum C."/>
            <person name="Reddy T."/>
            <person name="Klenk H.P."/>
            <person name="Goker M."/>
            <person name="Reva O."/>
            <person name="Miroshnichenko M."/>
            <person name="Kyprides N."/>
            <person name="Woyke T."/>
            <person name="Gelfand M."/>
        </authorList>
    </citation>
    <scope>NUCLEOTIDE SEQUENCE [LARGE SCALE GENOMIC DNA]</scope>
    <source>
        <strain evidence="1 4">LF13</strain>
    </source>
</reference>
<dbReference type="InterPro" id="IPR029060">
    <property type="entry name" value="PIN-like_dom_sf"/>
</dbReference>
<dbReference type="STRING" id="880073.Cabys_1939"/>
<proteinExistence type="predicted"/>
<dbReference type="PANTHER" id="PTHR42188">
    <property type="entry name" value="23S RRNA-SPECIFIC ENDONUCLEASE VAPC20"/>
    <property type="match status" value="1"/>
</dbReference>
<accession>H1XTA5</accession>
<name>H1XTA5_CALAY</name>
<evidence type="ECO:0000313" key="3">
    <source>
        <dbReference type="Proteomes" id="UP000004671"/>
    </source>
</evidence>
<dbReference type="GO" id="GO:0004521">
    <property type="term" value="F:RNA endonuclease activity"/>
    <property type="evidence" value="ECO:0007669"/>
    <property type="project" value="InterPro"/>
</dbReference>
<dbReference type="InParanoid" id="H1XTA5"/>
<dbReference type="EMBL" id="CM001402">
    <property type="protein sequence ID" value="EHO42672.1"/>
    <property type="molecule type" value="Genomic_DNA"/>
</dbReference>
<gene>
    <name evidence="1" type="ORF">Cabys_1939</name>
    <name evidence="2" type="ORF">Calab_3066</name>
</gene>
<dbReference type="Gene3D" id="3.40.50.1010">
    <property type="entry name" value="5'-nuclease"/>
    <property type="match status" value="1"/>
</dbReference>
<dbReference type="SUPFAM" id="SSF88723">
    <property type="entry name" value="PIN domain-like"/>
    <property type="match status" value="1"/>
</dbReference>
<evidence type="ECO:0000313" key="4">
    <source>
        <dbReference type="Proteomes" id="UP000183868"/>
    </source>
</evidence>